<dbReference type="GeneID" id="78391931"/>
<feature type="domain" description="SH3b" evidence="4">
    <location>
        <begin position="252"/>
        <end position="296"/>
    </location>
</feature>
<dbReference type="InterPro" id="IPR003646">
    <property type="entry name" value="SH3-like_bac-type"/>
</dbReference>
<reference evidence="6" key="1">
    <citation type="submission" date="2018-02" db="EMBL/GenBank/DDBJ databases">
        <authorList>
            <person name="Holder M.E."/>
            <person name="Ajami N.J."/>
            <person name="Petrosino J.F."/>
        </authorList>
    </citation>
    <scope>NUCLEOTIDE SEQUENCE [LARGE SCALE GENOMIC DNA]</scope>
    <source>
        <strain evidence="6">CCUG 47132</strain>
    </source>
</reference>
<comment type="catalytic activity">
    <reaction evidence="1">
        <text>Hydrolyzes the link between N-acetylmuramoyl residues and L-amino acid residues in certain cell-wall glycopeptides.</text>
        <dbReference type="EC" id="3.5.1.28"/>
    </reaction>
</comment>
<dbReference type="EMBL" id="CP027228">
    <property type="protein sequence ID" value="AVM48534.1"/>
    <property type="molecule type" value="Genomic_DNA"/>
</dbReference>
<dbReference type="InterPro" id="IPR038765">
    <property type="entry name" value="Papain-like_cys_pep_sf"/>
</dbReference>
<dbReference type="AlphaFoldDB" id="A0A2S0L5R0"/>
<dbReference type="KEGG" id="mdv:C5Q96_06605"/>
<dbReference type="EC" id="3.5.1.28" evidence="2"/>
<dbReference type="Gene3D" id="2.30.30.40">
    <property type="entry name" value="SH3 Domains"/>
    <property type="match status" value="2"/>
</dbReference>
<dbReference type="InterPro" id="IPR007921">
    <property type="entry name" value="CHAP_dom"/>
</dbReference>
<dbReference type="Pfam" id="PF05257">
    <property type="entry name" value="CHAP"/>
    <property type="match status" value="1"/>
</dbReference>
<name>A0A2S0L5R0_9FIRM</name>
<evidence type="ECO:0000256" key="2">
    <source>
        <dbReference type="ARBA" id="ARBA00011901"/>
    </source>
</evidence>
<dbReference type="Pfam" id="PF08239">
    <property type="entry name" value="SH3_3"/>
    <property type="match status" value="1"/>
</dbReference>
<dbReference type="Gene3D" id="3.90.1720.10">
    <property type="entry name" value="endopeptidase domain like (from Nostoc punctiforme)"/>
    <property type="match status" value="1"/>
</dbReference>
<dbReference type="OrthoDB" id="9812962at2"/>
<evidence type="ECO:0000256" key="1">
    <source>
        <dbReference type="ARBA" id="ARBA00001561"/>
    </source>
</evidence>
<keyword evidence="6" id="KW-1185">Reference proteome</keyword>
<accession>A0A2S0L5R0</accession>
<dbReference type="Proteomes" id="UP000237883">
    <property type="component" value="Chromosome"/>
</dbReference>
<evidence type="ECO:0000259" key="4">
    <source>
        <dbReference type="Pfam" id="PF08239"/>
    </source>
</evidence>
<protein>
    <recommendedName>
        <fullName evidence="2">N-acetylmuramoyl-L-alanine amidase</fullName>
        <ecNumber evidence="2">3.5.1.28</ecNumber>
    </recommendedName>
</protein>
<evidence type="ECO:0000313" key="6">
    <source>
        <dbReference type="Proteomes" id="UP000237883"/>
    </source>
</evidence>
<feature type="domain" description="Peptidase C51" evidence="3">
    <location>
        <begin position="34"/>
        <end position="121"/>
    </location>
</feature>
<dbReference type="RefSeq" id="WP_106057589.1">
    <property type="nucleotide sequence ID" value="NZ_CP027228.1"/>
</dbReference>
<gene>
    <name evidence="5" type="ORF">C5Q96_06605</name>
</gene>
<organism evidence="5 6">
    <name type="scientific">Mogibacterium diversum</name>
    <dbReference type="NCBI Taxonomy" id="114527"/>
    <lineage>
        <taxon>Bacteria</taxon>
        <taxon>Bacillati</taxon>
        <taxon>Bacillota</taxon>
        <taxon>Clostridia</taxon>
        <taxon>Peptostreptococcales</taxon>
        <taxon>Anaerovoracaceae</taxon>
        <taxon>Mogibacterium</taxon>
    </lineage>
</organism>
<sequence length="303" mass="32618">MATGNQVINYARQFLGESSARFSDWYYGSQKYRAWAWCNVFVSYVLQHCGVNFQKTAYVPAAESWMDSHYKWVKMSEAQPGDVIIFCWSGEGNNSGRGSRDHIGFLIANNGNGTFTTIEGNTSGSRVAIRTRSAKNIRKIFRPTYDGASAPSTPAPAPAPAPQVSNKGLGLYTVTAPLNCRSGAGTGFPVIRTYPAGTPIRVLKIENNFGYSSGAGGWLCMDFLRPQSGTASAPAVSSSGRPLGMYHVNAAGGLNVRSGPGTGYRRVNFLKNGTPLRILKVSGDWGYSKGAGGWVHLGYCRRG</sequence>
<evidence type="ECO:0000313" key="5">
    <source>
        <dbReference type="EMBL" id="AVM48534.1"/>
    </source>
</evidence>
<evidence type="ECO:0000259" key="3">
    <source>
        <dbReference type="Pfam" id="PF05257"/>
    </source>
</evidence>
<dbReference type="SUPFAM" id="SSF54001">
    <property type="entry name" value="Cysteine proteinases"/>
    <property type="match status" value="1"/>
</dbReference>
<proteinExistence type="predicted"/>
<dbReference type="GO" id="GO:0008745">
    <property type="term" value="F:N-acetylmuramoyl-L-alanine amidase activity"/>
    <property type="evidence" value="ECO:0007669"/>
    <property type="project" value="UniProtKB-EC"/>
</dbReference>